<dbReference type="PANTHER" id="PTHR43539:SF68">
    <property type="entry name" value="FLAVIN-BINDING MONOOXYGENASE-LIKE PROTEIN (AFU_ORTHOLOGUE AFUA_4G09220)"/>
    <property type="match status" value="1"/>
</dbReference>
<gene>
    <name evidence="4" type="ORF">KK488_12845</name>
</gene>
<dbReference type="SUPFAM" id="SSF54427">
    <property type="entry name" value="NTF2-like"/>
    <property type="match status" value="1"/>
</dbReference>
<dbReference type="GO" id="GO:0050661">
    <property type="term" value="F:NADP binding"/>
    <property type="evidence" value="ECO:0007669"/>
    <property type="project" value="InterPro"/>
</dbReference>
<dbReference type="GO" id="GO:0050660">
    <property type="term" value="F:flavin adenine dinucleotide binding"/>
    <property type="evidence" value="ECO:0007669"/>
    <property type="project" value="InterPro"/>
</dbReference>
<dbReference type="RefSeq" id="WP_214624090.1">
    <property type="nucleotide sequence ID" value="NZ_JAHGAW010000008.1"/>
</dbReference>
<dbReference type="Proteomes" id="UP001138757">
    <property type="component" value="Unassembled WGS sequence"/>
</dbReference>
<dbReference type="GO" id="GO:0004499">
    <property type="term" value="F:N,N-dimethylaniline monooxygenase activity"/>
    <property type="evidence" value="ECO:0007669"/>
    <property type="project" value="InterPro"/>
</dbReference>
<organism evidence="4 5">
    <name type="scientific">Sphingobium nicotianae</name>
    <dbReference type="NCBI Taxonomy" id="2782607"/>
    <lineage>
        <taxon>Bacteria</taxon>
        <taxon>Pseudomonadati</taxon>
        <taxon>Pseudomonadota</taxon>
        <taxon>Alphaproteobacteria</taxon>
        <taxon>Sphingomonadales</taxon>
        <taxon>Sphingomonadaceae</taxon>
        <taxon>Sphingobium</taxon>
    </lineage>
</organism>
<sequence>MTRSVGDWLADFEQALAAPAAADWSALFVEDSYWRDLVTMSWSIETLEGLDAIIAMIRAQQPAIKAGGFTLDDPSLQLTDENQGWFTFETATARARGHVQLEGGKARLLLTAIVELIGFEEPGGPRRPLGLEHKAAKGRTFWPDHRAEEEQTLGHTVQPYCLIIGGGQNGLQLAARLKRLGVPTLVVDALPRPGDCWRVRYKSLHLHDSIFMDHFPYLPFPDHWPLYTPAAKMGDWLELYAKAMELNIWSSTVCTGARYDEAAGEWTVTVMRDGHEITLKPKQFVLATGLSGAKNMPKIKGMERFQGTLCHSADHKARGNMAGKKVVVIGANNSAHDICTDMWEADADVTMVQRSPTIIVRAETMRGMADRLPYADPRIPTDFADLIMAVTPFRLQDVGDVGLTDLLKQLDADFYAALEKSGFMLSHGEDGTGFLAAYRRRASGYYIDVGGSELIINGEVKLAQGEITEITEGGLIMESGDYLPADIIVCATGYRPMNEFVGKLISPEVEHKVGRCWGLGSGAEGDPGPWVGELRNMWKPTAQEGLWFQGGNLMQSRFHSLHLALQIKARMEGLATPVYQPAAEKVAEPAE</sequence>
<keyword evidence="2" id="KW-0274">FAD</keyword>
<proteinExistence type="predicted"/>
<keyword evidence="1" id="KW-0285">Flavoprotein</keyword>
<evidence type="ECO:0000313" key="4">
    <source>
        <dbReference type="EMBL" id="MBT2187834.1"/>
    </source>
</evidence>
<dbReference type="EMBL" id="JAHGAW010000008">
    <property type="protein sequence ID" value="MBT2187834.1"/>
    <property type="molecule type" value="Genomic_DNA"/>
</dbReference>
<evidence type="ECO:0000256" key="3">
    <source>
        <dbReference type="ARBA" id="ARBA00023002"/>
    </source>
</evidence>
<evidence type="ECO:0000313" key="5">
    <source>
        <dbReference type="Proteomes" id="UP001138757"/>
    </source>
</evidence>
<evidence type="ECO:0000256" key="2">
    <source>
        <dbReference type="ARBA" id="ARBA00022827"/>
    </source>
</evidence>
<protein>
    <submittedName>
        <fullName evidence="4">NAD(P)/FAD-dependent oxidoreductase</fullName>
    </submittedName>
</protein>
<dbReference type="InterPro" id="IPR020946">
    <property type="entry name" value="Flavin_mOase-like"/>
</dbReference>
<evidence type="ECO:0000256" key="1">
    <source>
        <dbReference type="ARBA" id="ARBA00022630"/>
    </source>
</evidence>
<dbReference type="AlphaFoldDB" id="A0A9X1DDE6"/>
<dbReference type="PANTHER" id="PTHR43539">
    <property type="entry name" value="FLAVIN-BINDING MONOOXYGENASE-LIKE PROTEIN (AFU_ORTHOLOGUE AFUA_4G09220)"/>
    <property type="match status" value="1"/>
</dbReference>
<dbReference type="Gene3D" id="3.50.50.60">
    <property type="entry name" value="FAD/NAD(P)-binding domain"/>
    <property type="match status" value="1"/>
</dbReference>
<comment type="caution">
    <text evidence="4">The sequence shown here is derived from an EMBL/GenBank/DDBJ whole genome shotgun (WGS) entry which is preliminary data.</text>
</comment>
<dbReference type="Pfam" id="PF00743">
    <property type="entry name" value="FMO-like"/>
    <property type="match status" value="1"/>
</dbReference>
<dbReference type="InterPro" id="IPR032710">
    <property type="entry name" value="NTF2-like_dom_sf"/>
</dbReference>
<dbReference type="InterPro" id="IPR036188">
    <property type="entry name" value="FAD/NAD-bd_sf"/>
</dbReference>
<reference evidence="4" key="1">
    <citation type="submission" date="2021-05" db="EMBL/GenBank/DDBJ databases">
        <title>Genome of Sphingobium sp. strain.</title>
        <authorList>
            <person name="Fan R."/>
        </authorList>
    </citation>
    <scope>NUCLEOTIDE SEQUENCE</scope>
    <source>
        <strain evidence="4">H33</strain>
    </source>
</reference>
<dbReference type="InterPro" id="IPR050982">
    <property type="entry name" value="Auxin_biosynth/cation_transpt"/>
</dbReference>
<accession>A0A9X1DDE6</accession>
<dbReference type="SUPFAM" id="SSF51905">
    <property type="entry name" value="FAD/NAD(P)-binding domain"/>
    <property type="match status" value="2"/>
</dbReference>
<keyword evidence="3" id="KW-0560">Oxidoreductase</keyword>
<keyword evidence="5" id="KW-1185">Reference proteome</keyword>
<name>A0A9X1DDE6_9SPHN</name>